<gene>
    <name evidence="3" type="ORF">V1634_34875</name>
</gene>
<dbReference type="SUPFAM" id="SSF51735">
    <property type="entry name" value="NAD(P)-binding Rossmann-fold domains"/>
    <property type="match status" value="1"/>
</dbReference>
<evidence type="ECO:0000259" key="1">
    <source>
        <dbReference type="Pfam" id="PF01408"/>
    </source>
</evidence>
<dbReference type="RefSeq" id="WP_331211887.1">
    <property type="nucleotide sequence ID" value="NZ_JAZGQL010000040.1"/>
</dbReference>
<protein>
    <submittedName>
        <fullName evidence="3">Gfo/Idh/MocA family oxidoreductase</fullName>
    </submittedName>
</protein>
<dbReference type="InterPro" id="IPR000683">
    <property type="entry name" value="Gfo/Idh/MocA-like_OxRdtase_N"/>
</dbReference>
<proteinExistence type="predicted"/>
<dbReference type="Gene3D" id="3.40.50.720">
    <property type="entry name" value="NAD(P)-binding Rossmann-like Domain"/>
    <property type="match status" value="1"/>
</dbReference>
<dbReference type="Gene3D" id="3.30.360.10">
    <property type="entry name" value="Dihydrodipicolinate Reductase, domain 2"/>
    <property type="match status" value="1"/>
</dbReference>
<dbReference type="Pfam" id="PF22725">
    <property type="entry name" value="GFO_IDH_MocA_C3"/>
    <property type="match status" value="1"/>
</dbReference>
<dbReference type="SUPFAM" id="SSF55347">
    <property type="entry name" value="Glyceraldehyde-3-phosphate dehydrogenase-like, C-terminal domain"/>
    <property type="match status" value="1"/>
</dbReference>
<feature type="domain" description="Gfo/Idh/MocA-like oxidoreductase N-terminal" evidence="1">
    <location>
        <begin position="2"/>
        <end position="121"/>
    </location>
</feature>
<organism evidence="3 4">
    <name type="scientific">Plantactinospora veratri</name>
    <dbReference type="NCBI Taxonomy" id="1436122"/>
    <lineage>
        <taxon>Bacteria</taxon>
        <taxon>Bacillati</taxon>
        <taxon>Actinomycetota</taxon>
        <taxon>Actinomycetes</taxon>
        <taxon>Micromonosporales</taxon>
        <taxon>Micromonosporaceae</taxon>
        <taxon>Plantactinospora</taxon>
    </lineage>
</organism>
<accession>A0ABU7SPW0</accession>
<dbReference type="PANTHER" id="PTHR43377">
    <property type="entry name" value="BILIVERDIN REDUCTASE A"/>
    <property type="match status" value="1"/>
</dbReference>
<dbReference type="Proteomes" id="UP001339911">
    <property type="component" value="Unassembled WGS sequence"/>
</dbReference>
<reference evidence="3 4" key="1">
    <citation type="submission" date="2024-01" db="EMBL/GenBank/DDBJ databases">
        <title>Genome insights into Plantactinospora veratri sp. nov.</title>
        <authorList>
            <person name="Wang L."/>
        </authorList>
    </citation>
    <scope>NUCLEOTIDE SEQUENCE [LARGE SCALE GENOMIC DNA]</scope>
    <source>
        <strain evidence="3 4">NEAU-FHS4</strain>
    </source>
</reference>
<sequence length="344" mass="37125">MMRVALLGVGYWGAKLLRNLVGLVGADQVTAVDPDPARLEWVRRHYPSVARRASLAAALAGGGVEAVVVATPVRTHPGYVRTALEAGCHVLVEKPLATSTAEAVALAELADRVGRVLMVGHTFLFSPRVRWIFRRLTTTGIGQLHYLMSSRLNLGPHRDDASVVWDLAPHDVAIVLRLLGETPVTVSANARSVVTAGIPDVAFVDLTFPSGVIASLAVSWLAPRKVRNLVIVGDESMIVYDDIEPDEPVKVYDKGMALEPSPDFGADQLTYRYGDTVAPHIAVQEPIMEQITHFAECVAAGKRPISDGWFATRVVAALEAADRSWRDGGRAIEVEAVTATEWST</sequence>
<comment type="caution">
    <text evidence="3">The sequence shown here is derived from an EMBL/GenBank/DDBJ whole genome shotgun (WGS) entry which is preliminary data.</text>
</comment>
<dbReference type="Pfam" id="PF01408">
    <property type="entry name" value="GFO_IDH_MocA"/>
    <property type="match status" value="1"/>
</dbReference>
<keyword evidence="4" id="KW-1185">Reference proteome</keyword>
<feature type="domain" description="GFO/IDH/MocA-like oxidoreductase" evidence="2">
    <location>
        <begin position="160"/>
        <end position="238"/>
    </location>
</feature>
<dbReference type="EMBL" id="JAZGQL010000040">
    <property type="protein sequence ID" value="MEE6312006.1"/>
    <property type="molecule type" value="Genomic_DNA"/>
</dbReference>
<dbReference type="InterPro" id="IPR051450">
    <property type="entry name" value="Gfo/Idh/MocA_Oxidoreductases"/>
</dbReference>
<name>A0ABU7SPW0_9ACTN</name>
<dbReference type="PANTHER" id="PTHR43377:SF6">
    <property type="entry name" value="GFO_IDH_MOCA-LIKE OXIDOREDUCTASE N-TERMINAL DOMAIN-CONTAINING PROTEIN"/>
    <property type="match status" value="1"/>
</dbReference>
<dbReference type="InterPro" id="IPR036291">
    <property type="entry name" value="NAD(P)-bd_dom_sf"/>
</dbReference>
<evidence type="ECO:0000259" key="2">
    <source>
        <dbReference type="Pfam" id="PF22725"/>
    </source>
</evidence>
<dbReference type="InterPro" id="IPR055170">
    <property type="entry name" value="GFO_IDH_MocA-like_dom"/>
</dbReference>
<evidence type="ECO:0000313" key="3">
    <source>
        <dbReference type="EMBL" id="MEE6312006.1"/>
    </source>
</evidence>
<evidence type="ECO:0000313" key="4">
    <source>
        <dbReference type="Proteomes" id="UP001339911"/>
    </source>
</evidence>